<evidence type="ECO:0000313" key="8">
    <source>
        <dbReference type="Proteomes" id="UP001139516"/>
    </source>
</evidence>
<comment type="caution">
    <text evidence="7">The sequence shown here is derived from an EMBL/GenBank/DDBJ whole genome shotgun (WGS) entry which is preliminary data.</text>
</comment>
<dbReference type="AlphaFoldDB" id="A0A9X1Y4R5"/>
<dbReference type="Gene3D" id="1.10.260.40">
    <property type="entry name" value="lambda repressor-like DNA-binding domains"/>
    <property type="match status" value="1"/>
</dbReference>
<dbReference type="GO" id="GO:0003700">
    <property type="term" value="F:DNA-binding transcription factor activity"/>
    <property type="evidence" value="ECO:0007669"/>
    <property type="project" value="TreeGrafter"/>
</dbReference>
<dbReference type="Gene3D" id="3.40.50.2300">
    <property type="match status" value="2"/>
</dbReference>
<dbReference type="Pfam" id="PF00356">
    <property type="entry name" value="LacI"/>
    <property type="match status" value="1"/>
</dbReference>
<dbReference type="InterPro" id="IPR028082">
    <property type="entry name" value="Peripla_BP_I"/>
</dbReference>
<evidence type="ECO:0000313" key="7">
    <source>
        <dbReference type="EMBL" id="MCK8783501.1"/>
    </source>
</evidence>
<dbReference type="InterPro" id="IPR000843">
    <property type="entry name" value="HTH_LacI"/>
</dbReference>
<dbReference type="SMART" id="SM00354">
    <property type="entry name" value="HTH_LACI"/>
    <property type="match status" value="1"/>
</dbReference>
<dbReference type="SUPFAM" id="SSF53822">
    <property type="entry name" value="Periplasmic binding protein-like I"/>
    <property type="match status" value="1"/>
</dbReference>
<protein>
    <submittedName>
        <fullName evidence="7">LacI family DNA-binding transcriptional regulator</fullName>
    </submittedName>
</protein>
<dbReference type="InterPro" id="IPR046335">
    <property type="entry name" value="LacI/GalR-like_sensor"/>
</dbReference>
<evidence type="ECO:0000259" key="6">
    <source>
        <dbReference type="PROSITE" id="PS50932"/>
    </source>
</evidence>
<dbReference type="EMBL" id="JALPRX010000011">
    <property type="protein sequence ID" value="MCK8783501.1"/>
    <property type="molecule type" value="Genomic_DNA"/>
</dbReference>
<keyword evidence="8" id="KW-1185">Reference proteome</keyword>
<organism evidence="7 8">
    <name type="scientific">Roseomonas acroporae</name>
    <dbReference type="NCBI Taxonomy" id="2937791"/>
    <lineage>
        <taxon>Bacteria</taxon>
        <taxon>Pseudomonadati</taxon>
        <taxon>Pseudomonadota</taxon>
        <taxon>Alphaproteobacteria</taxon>
        <taxon>Acetobacterales</taxon>
        <taxon>Roseomonadaceae</taxon>
        <taxon>Roseomonas</taxon>
    </lineage>
</organism>
<dbReference type="CDD" id="cd06278">
    <property type="entry name" value="PBP1_LacI-like"/>
    <property type="match status" value="1"/>
</dbReference>
<dbReference type="CDD" id="cd01392">
    <property type="entry name" value="HTH_LacI"/>
    <property type="match status" value="1"/>
</dbReference>
<dbReference type="GO" id="GO:0000976">
    <property type="term" value="F:transcription cis-regulatory region binding"/>
    <property type="evidence" value="ECO:0007669"/>
    <property type="project" value="TreeGrafter"/>
</dbReference>
<dbReference type="PROSITE" id="PS50932">
    <property type="entry name" value="HTH_LACI_2"/>
    <property type="match status" value="1"/>
</dbReference>
<name>A0A9X1Y4R5_9PROT</name>
<dbReference type="RefSeq" id="WP_248665627.1">
    <property type="nucleotide sequence ID" value="NZ_JALPRX010000011.1"/>
</dbReference>
<evidence type="ECO:0000256" key="3">
    <source>
        <dbReference type="ARBA" id="ARBA00023125"/>
    </source>
</evidence>
<proteinExistence type="predicted"/>
<sequence>PARRATAHDVARRAGTSQSAVSRVFTPGASVSPALRERVLAAARDLGYRPNAIARSLITRRSRLVAVAMARLDNPFYPAMLEALSDRLQRHGYQVLLFTADHPPGGEPAIESSGGEPVIEQVLRYQADAVVLAATSLSSVFARECRRAGVPAVLFNRVTDEPGLSSVTGDNARGGHAIGAFLAAGGHRRPAFVAGLEASSTSRDRERGFGAALREAGLGPPLRAVGHYTREGAAAAIRALLRRADRPDAVFCANDHMAIACIEVARHEFGLRIGGDGADALSVVGFDDAGPAAWPAYDLTTFSQPLAPMVDATVRLLLDALATPSRPARHVVIGGALVVRGSARRPPGRPDPPPLPLPSGPR</sequence>
<accession>A0A9X1Y4R5</accession>
<keyword evidence="3 7" id="KW-0238">DNA-binding</keyword>
<keyword evidence="2" id="KW-0805">Transcription regulation</keyword>
<dbReference type="SUPFAM" id="SSF47413">
    <property type="entry name" value="lambda repressor-like DNA-binding domains"/>
    <property type="match status" value="1"/>
</dbReference>
<dbReference type="InterPro" id="IPR010982">
    <property type="entry name" value="Lambda_DNA-bd_dom_sf"/>
</dbReference>
<dbReference type="PANTHER" id="PTHR30146:SF95">
    <property type="entry name" value="RIBOSE OPERON REPRESSOR"/>
    <property type="match status" value="1"/>
</dbReference>
<evidence type="ECO:0000256" key="2">
    <source>
        <dbReference type="ARBA" id="ARBA00023015"/>
    </source>
</evidence>
<feature type="compositionally biased region" description="Pro residues" evidence="5">
    <location>
        <begin position="349"/>
        <end position="362"/>
    </location>
</feature>
<evidence type="ECO:0000256" key="1">
    <source>
        <dbReference type="ARBA" id="ARBA00022491"/>
    </source>
</evidence>
<evidence type="ECO:0000256" key="4">
    <source>
        <dbReference type="ARBA" id="ARBA00023163"/>
    </source>
</evidence>
<feature type="domain" description="HTH lacI-type" evidence="6">
    <location>
        <begin position="5"/>
        <end position="59"/>
    </location>
</feature>
<dbReference type="Proteomes" id="UP001139516">
    <property type="component" value="Unassembled WGS sequence"/>
</dbReference>
<evidence type="ECO:0000256" key="5">
    <source>
        <dbReference type="SAM" id="MobiDB-lite"/>
    </source>
</evidence>
<keyword evidence="1" id="KW-0678">Repressor</keyword>
<dbReference type="Pfam" id="PF13377">
    <property type="entry name" value="Peripla_BP_3"/>
    <property type="match status" value="1"/>
</dbReference>
<feature type="non-terminal residue" evidence="7">
    <location>
        <position position="1"/>
    </location>
</feature>
<gene>
    <name evidence="7" type="ORF">M0638_03780</name>
</gene>
<reference evidence="7" key="1">
    <citation type="submission" date="2022-04" db="EMBL/GenBank/DDBJ databases">
        <title>Roseomonas acroporae sp. nov., isolated from coral Acropora digitifera.</title>
        <authorList>
            <person name="Sun H."/>
        </authorList>
    </citation>
    <scope>NUCLEOTIDE SEQUENCE</scope>
    <source>
        <strain evidence="7">NAR14</strain>
    </source>
</reference>
<keyword evidence="4" id="KW-0804">Transcription</keyword>
<dbReference type="PANTHER" id="PTHR30146">
    <property type="entry name" value="LACI-RELATED TRANSCRIPTIONAL REPRESSOR"/>
    <property type="match status" value="1"/>
</dbReference>
<feature type="region of interest" description="Disordered" evidence="5">
    <location>
        <begin position="342"/>
        <end position="362"/>
    </location>
</feature>